<keyword evidence="7" id="KW-0547">Nucleotide-binding</keyword>
<evidence type="ECO:0000256" key="7">
    <source>
        <dbReference type="ARBA" id="ARBA00022741"/>
    </source>
</evidence>
<dbReference type="CDD" id="cd03215">
    <property type="entry name" value="ABC_Carb_Monos_II"/>
    <property type="match status" value="1"/>
</dbReference>
<comment type="subcellular location">
    <subcellularLocation>
        <location evidence="1">Cell membrane</location>
        <topology evidence="1">Peripheral membrane protein</topology>
    </subcellularLocation>
</comment>
<keyword evidence="8 12" id="KW-0067">ATP-binding</keyword>
<dbReference type="InterPro" id="IPR027417">
    <property type="entry name" value="P-loop_NTPase"/>
</dbReference>
<evidence type="ECO:0000256" key="5">
    <source>
        <dbReference type="ARBA" id="ARBA00022597"/>
    </source>
</evidence>
<dbReference type="GO" id="GO:0005524">
    <property type="term" value="F:ATP binding"/>
    <property type="evidence" value="ECO:0007669"/>
    <property type="project" value="UniProtKB-KW"/>
</dbReference>
<feature type="domain" description="ABC transporter" evidence="11">
    <location>
        <begin position="260"/>
        <end position="505"/>
    </location>
</feature>
<evidence type="ECO:0000256" key="4">
    <source>
        <dbReference type="ARBA" id="ARBA00022475"/>
    </source>
</evidence>
<dbReference type="GO" id="GO:0005886">
    <property type="term" value="C:plasma membrane"/>
    <property type="evidence" value="ECO:0007669"/>
    <property type="project" value="UniProtKB-SubCell"/>
</dbReference>
<dbReference type="Proteomes" id="UP000190135">
    <property type="component" value="Unassembled WGS sequence"/>
</dbReference>
<dbReference type="PROSITE" id="PS50893">
    <property type="entry name" value="ABC_TRANSPORTER_2"/>
    <property type="match status" value="2"/>
</dbReference>
<dbReference type="RefSeq" id="WP_078708347.1">
    <property type="nucleotide sequence ID" value="NZ_FUXL01000006.1"/>
</dbReference>
<dbReference type="InterPro" id="IPR003439">
    <property type="entry name" value="ABC_transporter-like_ATP-bd"/>
</dbReference>
<dbReference type="PANTHER" id="PTHR43790">
    <property type="entry name" value="CARBOHYDRATE TRANSPORT ATP-BINDING PROTEIN MG119-RELATED"/>
    <property type="match status" value="1"/>
</dbReference>
<keyword evidence="3" id="KW-0813">Transport</keyword>
<dbReference type="Gene3D" id="3.40.50.300">
    <property type="entry name" value="P-loop containing nucleotide triphosphate hydrolases"/>
    <property type="match status" value="2"/>
</dbReference>
<reference evidence="12 13" key="1">
    <citation type="submission" date="2017-02" db="EMBL/GenBank/DDBJ databases">
        <authorList>
            <person name="Peterson S.W."/>
        </authorList>
    </citation>
    <scope>NUCLEOTIDE SEQUENCE [LARGE SCALE GENOMIC DNA]</scope>
    <source>
        <strain evidence="12 13">USBA 369</strain>
    </source>
</reference>
<evidence type="ECO:0000313" key="13">
    <source>
        <dbReference type="Proteomes" id="UP000190135"/>
    </source>
</evidence>
<dbReference type="InterPro" id="IPR050107">
    <property type="entry name" value="ABC_carbohydrate_import_ATPase"/>
</dbReference>
<comment type="similarity">
    <text evidence="2">Belongs to the ABC transporter superfamily.</text>
</comment>
<name>A0A1T4R7H2_9HYPH</name>
<proteinExistence type="inferred from homology"/>
<dbReference type="AlphaFoldDB" id="A0A1T4R7H2"/>
<dbReference type="GO" id="GO:0016887">
    <property type="term" value="F:ATP hydrolysis activity"/>
    <property type="evidence" value="ECO:0007669"/>
    <property type="project" value="InterPro"/>
</dbReference>
<dbReference type="EMBL" id="FUXL01000006">
    <property type="protein sequence ID" value="SKA12052.1"/>
    <property type="molecule type" value="Genomic_DNA"/>
</dbReference>
<dbReference type="InterPro" id="IPR003593">
    <property type="entry name" value="AAA+_ATPase"/>
</dbReference>
<evidence type="ECO:0000256" key="2">
    <source>
        <dbReference type="ARBA" id="ARBA00005417"/>
    </source>
</evidence>
<keyword evidence="10" id="KW-0472">Membrane</keyword>
<protein>
    <submittedName>
        <fullName evidence="12">Monosaccharide ABC transporter ATP-binding protein, CUT2 family</fullName>
    </submittedName>
</protein>
<keyword evidence="5" id="KW-0762">Sugar transport</keyword>
<feature type="domain" description="ABC transporter" evidence="11">
    <location>
        <begin position="11"/>
        <end position="247"/>
    </location>
</feature>
<dbReference type="SMART" id="SM00382">
    <property type="entry name" value="AAA"/>
    <property type="match status" value="2"/>
</dbReference>
<dbReference type="STRING" id="1365950.SAMN05428963_10697"/>
<evidence type="ECO:0000256" key="6">
    <source>
        <dbReference type="ARBA" id="ARBA00022737"/>
    </source>
</evidence>
<keyword evidence="9" id="KW-1278">Translocase</keyword>
<keyword evidence="6" id="KW-0677">Repeat</keyword>
<evidence type="ECO:0000256" key="8">
    <source>
        <dbReference type="ARBA" id="ARBA00022840"/>
    </source>
</evidence>
<accession>A0A1T4R7H2</accession>
<organism evidence="12 13">
    <name type="scientific">Consotaella salsifontis</name>
    <dbReference type="NCBI Taxonomy" id="1365950"/>
    <lineage>
        <taxon>Bacteria</taxon>
        <taxon>Pseudomonadati</taxon>
        <taxon>Pseudomonadota</taxon>
        <taxon>Alphaproteobacteria</taxon>
        <taxon>Hyphomicrobiales</taxon>
        <taxon>Aurantimonadaceae</taxon>
        <taxon>Consotaella</taxon>
    </lineage>
</organism>
<sequence length="513" mass="54820">MSETPALAPILEMSNIRKTFVGVKALSGVQLTAYPGEIHALMGENGAGKSTLMKILSGAYRADPGGEIRLFGQPVTIDGPLAAKRLGIAVIYQELSLSPNLTVAENIYLGSEPRSNGMIDRGAMEEGSAPVLERLGANFKPRTLVADLSIAERQLVEIARAVHAKARILVMDEPTTALSSRETDRLFDLIRQLRREGLAIIYISHRMNEIYELADRVSVLRDGAYVGTLSSDELSAERLVKMMVGRDLSGFYTKEHDKKSHIGDVVLEVRDLGDDRRVKTASLMVHAGEVVCLAGLVGSGRTELARLIFGAERATHGEVLLRGQPAGASSPGAAIARGIVYLTEDRKAQGLFLDMSVQDNINLAVIGRDSKAGGVLDLKRAAERAKDAIAALQIRVAGPKVNVGTLSGGNQQKVLLSRLIETEPQVLLLDEPTRGVDIGAKSEIYRLVDQLAQRGVAILVISSELPEVVGMADRVLVMRDGTIAGEITGTAEAPITQEAIMELATGAKTATAA</sequence>
<evidence type="ECO:0000256" key="9">
    <source>
        <dbReference type="ARBA" id="ARBA00022967"/>
    </source>
</evidence>
<evidence type="ECO:0000313" key="12">
    <source>
        <dbReference type="EMBL" id="SKA12052.1"/>
    </source>
</evidence>
<dbReference type="InterPro" id="IPR017871">
    <property type="entry name" value="ABC_transporter-like_CS"/>
</dbReference>
<evidence type="ECO:0000256" key="3">
    <source>
        <dbReference type="ARBA" id="ARBA00022448"/>
    </source>
</evidence>
<dbReference type="Pfam" id="PF00005">
    <property type="entry name" value="ABC_tran"/>
    <property type="match status" value="2"/>
</dbReference>
<evidence type="ECO:0000256" key="1">
    <source>
        <dbReference type="ARBA" id="ARBA00004202"/>
    </source>
</evidence>
<evidence type="ECO:0000259" key="11">
    <source>
        <dbReference type="PROSITE" id="PS50893"/>
    </source>
</evidence>
<dbReference type="PROSITE" id="PS00211">
    <property type="entry name" value="ABC_TRANSPORTER_1"/>
    <property type="match status" value="1"/>
</dbReference>
<gene>
    <name evidence="12" type="ORF">SAMN05428963_10697</name>
</gene>
<dbReference type="FunFam" id="3.40.50.300:FF:000127">
    <property type="entry name" value="Ribose import ATP-binding protein RbsA"/>
    <property type="match status" value="1"/>
</dbReference>
<evidence type="ECO:0000256" key="10">
    <source>
        <dbReference type="ARBA" id="ARBA00023136"/>
    </source>
</evidence>
<dbReference type="CDD" id="cd03216">
    <property type="entry name" value="ABC_Carb_Monos_I"/>
    <property type="match status" value="1"/>
</dbReference>
<keyword evidence="4" id="KW-1003">Cell membrane</keyword>
<dbReference type="PANTHER" id="PTHR43790:SF3">
    <property type="entry name" value="D-ALLOSE IMPORT ATP-BINDING PROTEIN ALSA-RELATED"/>
    <property type="match status" value="1"/>
</dbReference>
<keyword evidence="13" id="KW-1185">Reference proteome</keyword>
<dbReference type="SUPFAM" id="SSF52540">
    <property type="entry name" value="P-loop containing nucleoside triphosphate hydrolases"/>
    <property type="match status" value="2"/>
</dbReference>